<evidence type="ECO:0000313" key="1">
    <source>
        <dbReference type="EMBL" id="JAS83119.1"/>
    </source>
</evidence>
<dbReference type="AlphaFoldDB" id="A0A1B6I884"/>
<gene>
    <name evidence="2" type="ORF">g.42661</name>
    <name evidence="1" type="ORF">g.42663</name>
    <name evidence="3" type="ORF">g.42665</name>
    <name evidence="4" type="ORF">g.42667</name>
</gene>
<evidence type="ECO:0000313" key="4">
    <source>
        <dbReference type="EMBL" id="JAT03535.1"/>
    </source>
</evidence>
<organism evidence="1">
    <name type="scientific">Homalodisca liturata</name>
    <dbReference type="NCBI Taxonomy" id="320908"/>
    <lineage>
        <taxon>Eukaryota</taxon>
        <taxon>Metazoa</taxon>
        <taxon>Ecdysozoa</taxon>
        <taxon>Arthropoda</taxon>
        <taxon>Hexapoda</taxon>
        <taxon>Insecta</taxon>
        <taxon>Pterygota</taxon>
        <taxon>Neoptera</taxon>
        <taxon>Paraneoptera</taxon>
        <taxon>Hemiptera</taxon>
        <taxon>Auchenorrhyncha</taxon>
        <taxon>Membracoidea</taxon>
        <taxon>Cicadellidae</taxon>
        <taxon>Cicadellinae</taxon>
        <taxon>Proconiini</taxon>
        <taxon>Homalodisca</taxon>
    </lineage>
</organism>
<proteinExistence type="predicted"/>
<evidence type="ECO:0000313" key="2">
    <source>
        <dbReference type="EMBL" id="JAS89379.1"/>
    </source>
</evidence>
<accession>A0A1B6I884</accession>
<feature type="non-terminal residue" evidence="1">
    <location>
        <position position="1"/>
    </location>
</feature>
<evidence type="ECO:0000313" key="3">
    <source>
        <dbReference type="EMBL" id="JAS90957.1"/>
    </source>
</evidence>
<dbReference type="EMBL" id="GECU01024587">
    <property type="protein sequence ID" value="JAS83119.1"/>
    <property type="molecule type" value="Transcribed_RNA"/>
</dbReference>
<sequence length="118" mass="13455">HAGTVSAAIVSAHSQLSVLHHCLVDLLSFLCLLGHVGILQNIWVTSVRIHFRLWIDLDGWKILLYTPLQPVVLWIILRFGCVLWETEGQSECWEFHQRYGNALGNSQVLEMNAVLEEH</sequence>
<protein>
    <submittedName>
        <fullName evidence="1">Uncharacterized protein</fullName>
    </submittedName>
</protein>
<name>A0A1B6I884_9HEMI</name>
<dbReference type="EMBL" id="GECU01018327">
    <property type="protein sequence ID" value="JAS89379.1"/>
    <property type="molecule type" value="Transcribed_RNA"/>
</dbReference>
<dbReference type="EMBL" id="GECU01016749">
    <property type="protein sequence ID" value="JAS90957.1"/>
    <property type="molecule type" value="Transcribed_RNA"/>
</dbReference>
<reference evidence="1" key="1">
    <citation type="submission" date="2015-11" db="EMBL/GenBank/DDBJ databases">
        <title>De novo transcriptome assembly of four potential Pierce s Disease insect vectors from Arizona vineyards.</title>
        <authorList>
            <person name="Tassone E.E."/>
        </authorList>
    </citation>
    <scope>NUCLEOTIDE SEQUENCE</scope>
</reference>
<dbReference type="EMBL" id="GECU01004172">
    <property type="protein sequence ID" value="JAT03535.1"/>
    <property type="molecule type" value="Transcribed_RNA"/>
</dbReference>